<gene>
    <name evidence="1" type="ORF">PsYK624_127020</name>
</gene>
<dbReference type="AlphaFoldDB" id="A0A9P3LIM2"/>
<dbReference type="EMBL" id="BPQB01000060">
    <property type="protein sequence ID" value="GJE96505.1"/>
    <property type="molecule type" value="Genomic_DNA"/>
</dbReference>
<proteinExistence type="predicted"/>
<organism evidence="1 2">
    <name type="scientific">Phanerochaete sordida</name>
    <dbReference type="NCBI Taxonomy" id="48140"/>
    <lineage>
        <taxon>Eukaryota</taxon>
        <taxon>Fungi</taxon>
        <taxon>Dikarya</taxon>
        <taxon>Basidiomycota</taxon>
        <taxon>Agaricomycotina</taxon>
        <taxon>Agaricomycetes</taxon>
        <taxon>Polyporales</taxon>
        <taxon>Phanerochaetaceae</taxon>
        <taxon>Phanerochaete</taxon>
    </lineage>
</organism>
<name>A0A9P3LIM2_9APHY</name>
<reference evidence="1 2" key="1">
    <citation type="submission" date="2021-08" db="EMBL/GenBank/DDBJ databases">
        <title>Draft Genome Sequence of Phanerochaete sordida strain YK-624.</title>
        <authorList>
            <person name="Mori T."/>
            <person name="Dohra H."/>
            <person name="Suzuki T."/>
            <person name="Kawagishi H."/>
            <person name="Hirai H."/>
        </authorList>
    </citation>
    <scope>NUCLEOTIDE SEQUENCE [LARGE SCALE GENOMIC DNA]</scope>
    <source>
        <strain evidence="1 2">YK-624</strain>
    </source>
</reference>
<comment type="caution">
    <text evidence="1">The sequence shown here is derived from an EMBL/GenBank/DDBJ whole genome shotgun (WGS) entry which is preliminary data.</text>
</comment>
<accession>A0A9P3LIM2</accession>
<keyword evidence="2" id="KW-1185">Reference proteome</keyword>
<evidence type="ECO:0000313" key="2">
    <source>
        <dbReference type="Proteomes" id="UP000703269"/>
    </source>
</evidence>
<dbReference type="Proteomes" id="UP000703269">
    <property type="component" value="Unassembled WGS sequence"/>
</dbReference>
<evidence type="ECO:0000313" key="1">
    <source>
        <dbReference type="EMBL" id="GJE96505.1"/>
    </source>
</evidence>
<sequence>MLGRSTSRLCTSSNLTLPGICSSLASTSPATLSIWLALAQTHVRRLRGKQGVRLSARATRYARDLSTRPSR</sequence>
<protein>
    <submittedName>
        <fullName evidence="1">Uncharacterized protein</fullName>
    </submittedName>
</protein>